<protein>
    <submittedName>
        <fullName evidence="3">Putative F-box domain, FBD domain, leucine-rich repeat domain, L domain-containing protein</fullName>
    </submittedName>
</protein>
<dbReference type="SMART" id="SM00579">
    <property type="entry name" value="FBD"/>
    <property type="match status" value="1"/>
</dbReference>
<dbReference type="OMA" id="KIRSQMM"/>
<keyword evidence="1" id="KW-0812">Transmembrane</keyword>
<dbReference type="AlphaFoldDB" id="A0A2P6S2L7"/>
<accession>A0A2P6S2L7</accession>
<keyword evidence="4" id="KW-1185">Reference proteome</keyword>
<dbReference type="Gramene" id="PRQ52917">
    <property type="protein sequence ID" value="PRQ52917"/>
    <property type="gene ID" value="RchiOBHm_Chr2g0160751"/>
</dbReference>
<name>A0A2P6S2L7_ROSCH</name>
<dbReference type="SMART" id="SM00256">
    <property type="entry name" value="FBOX"/>
    <property type="match status" value="1"/>
</dbReference>
<evidence type="ECO:0000256" key="1">
    <source>
        <dbReference type="SAM" id="Phobius"/>
    </source>
</evidence>
<dbReference type="SUPFAM" id="SSF81383">
    <property type="entry name" value="F-box domain"/>
    <property type="match status" value="1"/>
</dbReference>
<dbReference type="InterPro" id="IPR050232">
    <property type="entry name" value="FBL13/AtMIF1-like"/>
</dbReference>
<dbReference type="PROSITE" id="PS50181">
    <property type="entry name" value="FBOX"/>
    <property type="match status" value="1"/>
</dbReference>
<dbReference type="InterPro" id="IPR001810">
    <property type="entry name" value="F-box_dom"/>
</dbReference>
<organism evidence="3 4">
    <name type="scientific">Rosa chinensis</name>
    <name type="common">China rose</name>
    <dbReference type="NCBI Taxonomy" id="74649"/>
    <lineage>
        <taxon>Eukaryota</taxon>
        <taxon>Viridiplantae</taxon>
        <taxon>Streptophyta</taxon>
        <taxon>Embryophyta</taxon>
        <taxon>Tracheophyta</taxon>
        <taxon>Spermatophyta</taxon>
        <taxon>Magnoliopsida</taxon>
        <taxon>eudicotyledons</taxon>
        <taxon>Gunneridae</taxon>
        <taxon>Pentapetalae</taxon>
        <taxon>rosids</taxon>
        <taxon>fabids</taxon>
        <taxon>Rosales</taxon>
        <taxon>Rosaceae</taxon>
        <taxon>Rosoideae</taxon>
        <taxon>Rosoideae incertae sedis</taxon>
        <taxon>Rosa</taxon>
    </lineage>
</organism>
<dbReference type="PANTHER" id="PTHR31900:SF32">
    <property type="entry name" value="F-BOX_RNI_FBD-LIKE DOMAIN PROTEIN"/>
    <property type="match status" value="1"/>
</dbReference>
<dbReference type="Gene3D" id="1.20.1280.50">
    <property type="match status" value="1"/>
</dbReference>
<dbReference type="InterPro" id="IPR036047">
    <property type="entry name" value="F-box-like_dom_sf"/>
</dbReference>
<dbReference type="InterPro" id="IPR053781">
    <property type="entry name" value="F-box_AtFBL13-like"/>
</dbReference>
<comment type="caution">
    <text evidence="3">The sequence shown here is derived from an EMBL/GenBank/DDBJ whole genome shotgun (WGS) entry which is preliminary data.</text>
</comment>
<dbReference type="Proteomes" id="UP000238479">
    <property type="component" value="Chromosome 2"/>
</dbReference>
<dbReference type="Pfam" id="PF08387">
    <property type="entry name" value="FBD"/>
    <property type="match status" value="1"/>
</dbReference>
<dbReference type="Pfam" id="PF00646">
    <property type="entry name" value="F-box"/>
    <property type="match status" value="1"/>
</dbReference>
<dbReference type="InterPro" id="IPR006566">
    <property type="entry name" value="FBD"/>
</dbReference>
<feature type="transmembrane region" description="Helical" evidence="1">
    <location>
        <begin position="375"/>
        <end position="394"/>
    </location>
</feature>
<proteinExistence type="predicted"/>
<dbReference type="EMBL" id="PDCK01000040">
    <property type="protein sequence ID" value="PRQ52917.1"/>
    <property type="molecule type" value="Genomic_DNA"/>
</dbReference>
<dbReference type="Pfam" id="PF23622">
    <property type="entry name" value="LRR_At1g61320_AtMIF1"/>
    <property type="match status" value="1"/>
</dbReference>
<gene>
    <name evidence="3" type="ORF">RchiOBHm_Chr2g0160751</name>
</gene>
<reference evidence="3 4" key="1">
    <citation type="journal article" date="2018" name="Nat. Genet.">
        <title>The Rosa genome provides new insights in the design of modern roses.</title>
        <authorList>
            <person name="Bendahmane M."/>
        </authorList>
    </citation>
    <scope>NUCLEOTIDE SEQUENCE [LARGE SCALE GENOMIC DNA]</scope>
    <source>
        <strain evidence="4">cv. Old Blush</strain>
    </source>
</reference>
<evidence type="ECO:0000259" key="2">
    <source>
        <dbReference type="PROSITE" id="PS50181"/>
    </source>
</evidence>
<evidence type="ECO:0000313" key="4">
    <source>
        <dbReference type="Proteomes" id="UP000238479"/>
    </source>
</evidence>
<keyword evidence="1" id="KW-1133">Transmembrane helix</keyword>
<keyword evidence="1" id="KW-0472">Membrane</keyword>
<feature type="domain" description="F-box" evidence="2">
    <location>
        <begin position="29"/>
        <end position="77"/>
    </location>
</feature>
<dbReference type="STRING" id="74649.A0A2P6S2L7"/>
<evidence type="ECO:0000313" key="3">
    <source>
        <dbReference type="EMBL" id="PRQ52917.1"/>
    </source>
</evidence>
<dbReference type="PANTHER" id="PTHR31900">
    <property type="entry name" value="F-BOX/RNI SUPERFAMILY PROTEIN-RELATED"/>
    <property type="match status" value="1"/>
</dbReference>
<sequence>METRSAAAKKKKLFFCKENEHSPDHHNNIDRITELPDAVLHHILFLLPIKTVAQTSVLSKRWRSLWSSFPDLDFTTLNPFPKPCSSSKSHSLNCKESDFITQVLNNRDKHSDIRILRFRARLSFSRLNGLIRLAIRHKVQVLDVEVFTEDYFNFPRCVIASDSLRVFKLKSRRPGFRLPPSSVMTSGFRSLQSLSLSRISLCNQPSLSDMFSESSFLLLKKLSLDTCFGLKHLRVGCRALQDLTLENCFELQGLDVSGSKLERLRIAKCFDGYIEKSWVKIDAPRLGVVLWEHNALSDNICIENLSYLHKASIGLLHEDISVAKLQSVSNLFSALSLAHCLTLESNCIENCSYGVREAFSVHSDEVPVEVFPPCYKYFCILLFYFYFYFFYGIVSNAFNKTLMCFYKNYIQQKSSEQKEMPNRDTFPHEENDLYMHGNFFCVQILSNNNYFAVYLHQFSNLKSLELHTGFKKNNVPGLASIFRSCPMLHTLILNIINDFKTERRQWNKDLWEMSNSEEEKYWESQTLNLKLFLHHLKIVKILGFLECENEVSLAKFLLKHGKALEEMILSTGHCKARHSLQRQKIRSQMMGFSWASSNAKITFH</sequence>
<dbReference type="CDD" id="cd22160">
    <property type="entry name" value="F-box_AtFBL13-like"/>
    <property type="match status" value="1"/>
</dbReference>
<dbReference type="InterPro" id="IPR055357">
    <property type="entry name" value="LRR_At1g61320_AtMIF1"/>
</dbReference>